<feature type="transmembrane region" description="Helical" evidence="1">
    <location>
        <begin position="103"/>
        <end position="125"/>
    </location>
</feature>
<proteinExistence type="predicted"/>
<organism evidence="2 3">
    <name type="scientific">Pseudidiomarina sediminum</name>
    <dbReference type="NCBI Taxonomy" id="431675"/>
    <lineage>
        <taxon>Bacteria</taxon>
        <taxon>Pseudomonadati</taxon>
        <taxon>Pseudomonadota</taxon>
        <taxon>Gammaproteobacteria</taxon>
        <taxon>Alteromonadales</taxon>
        <taxon>Idiomarinaceae</taxon>
        <taxon>Pseudidiomarina</taxon>
    </lineage>
</organism>
<feature type="transmembrane region" description="Helical" evidence="1">
    <location>
        <begin position="12"/>
        <end position="33"/>
    </location>
</feature>
<feature type="transmembrane region" description="Helical" evidence="1">
    <location>
        <begin position="45"/>
        <end position="64"/>
    </location>
</feature>
<dbReference type="RefSeq" id="WP_026861272.1">
    <property type="nucleotide sequence ID" value="NZ_PIQE01000001.1"/>
</dbReference>
<accession>A0A432ZAE9</accession>
<protein>
    <submittedName>
        <fullName evidence="2">Uncharacterized protein</fullName>
    </submittedName>
</protein>
<comment type="caution">
    <text evidence="2">The sequence shown here is derived from an EMBL/GenBank/DDBJ whole genome shotgun (WGS) entry which is preliminary data.</text>
</comment>
<evidence type="ECO:0000256" key="1">
    <source>
        <dbReference type="SAM" id="Phobius"/>
    </source>
</evidence>
<gene>
    <name evidence="2" type="ORF">CWI80_06150</name>
</gene>
<keyword evidence="1" id="KW-0472">Membrane</keyword>
<feature type="transmembrane region" description="Helical" evidence="1">
    <location>
        <begin position="71"/>
        <end position="91"/>
    </location>
</feature>
<dbReference type="EMBL" id="PIQE01000001">
    <property type="protein sequence ID" value="RUO74908.1"/>
    <property type="molecule type" value="Genomic_DNA"/>
</dbReference>
<evidence type="ECO:0000313" key="2">
    <source>
        <dbReference type="EMBL" id="RUO74908.1"/>
    </source>
</evidence>
<sequence>MGYRMFHNFKELPYIVMLLVVLGLFVPFLIFASATQLFPDQWVKIISFTVVVSSATFYAAILFLRRKKAARIMYVVGWVIVNISPVFHEAGRQQLSGAGPENFYYIPQLVMIVVTSVVLLTYLFLSKKLKTYFAAS</sequence>
<keyword evidence="3" id="KW-1185">Reference proteome</keyword>
<keyword evidence="1" id="KW-0812">Transmembrane</keyword>
<dbReference type="Proteomes" id="UP000287022">
    <property type="component" value="Unassembled WGS sequence"/>
</dbReference>
<evidence type="ECO:0000313" key="3">
    <source>
        <dbReference type="Proteomes" id="UP000287022"/>
    </source>
</evidence>
<name>A0A432ZAE9_9GAMM</name>
<reference evidence="3" key="1">
    <citation type="journal article" date="2018" name="Front. Microbiol.">
        <title>Genome-Based Analysis Reveals the Taxonomy and Diversity of the Family Idiomarinaceae.</title>
        <authorList>
            <person name="Liu Y."/>
            <person name="Lai Q."/>
            <person name="Shao Z."/>
        </authorList>
    </citation>
    <scope>NUCLEOTIDE SEQUENCE [LARGE SCALE GENOMIC DNA]</scope>
    <source>
        <strain evidence="3">c121</strain>
    </source>
</reference>
<keyword evidence="1" id="KW-1133">Transmembrane helix</keyword>
<dbReference type="AlphaFoldDB" id="A0A432ZAE9"/>